<comment type="caution">
    <text evidence="1">The sequence shown here is derived from an EMBL/GenBank/DDBJ whole genome shotgun (WGS) entry which is preliminary data.</text>
</comment>
<evidence type="ECO:0000313" key="2">
    <source>
        <dbReference type="Proteomes" id="UP000521943"/>
    </source>
</evidence>
<gene>
    <name evidence="1" type="ORF">DFP72DRAFT_1051738</name>
</gene>
<name>A0A8H6LW26_9AGAR</name>
<dbReference type="EMBL" id="JACGCI010000114">
    <property type="protein sequence ID" value="KAF6744800.1"/>
    <property type="molecule type" value="Genomic_DNA"/>
</dbReference>
<accession>A0A8H6LW26</accession>
<evidence type="ECO:0000313" key="1">
    <source>
        <dbReference type="EMBL" id="KAF6744800.1"/>
    </source>
</evidence>
<organism evidence="1 2">
    <name type="scientific">Ephemerocybe angulata</name>
    <dbReference type="NCBI Taxonomy" id="980116"/>
    <lineage>
        <taxon>Eukaryota</taxon>
        <taxon>Fungi</taxon>
        <taxon>Dikarya</taxon>
        <taxon>Basidiomycota</taxon>
        <taxon>Agaricomycotina</taxon>
        <taxon>Agaricomycetes</taxon>
        <taxon>Agaricomycetidae</taxon>
        <taxon>Agaricales</taxon>
        <taxon>Agaricineae</taxon>
        <taxon>Psathyrellaceae</taxon>
        <taxon>Ephemerocybe</taxon>
    </lineage>
</organism>
<keyword evidence="2" id="KW-1185">Reference proteome</keyword>
<dbReference type="Proteomes" id="UP000521943">
    <property type="component" value="Unassembled WGS sequence"/>
</dbReference>
<protein>
    <submittedName>
        <fullName evidence="1">Uncharacterized protein</fullName>
    </submittedName>
</protein>
<reference evidence="1 2" key="1">
    <citation type="submission" date="2020-07" db="EMBL/GenBank/DDBJ databases">
        <title>Comparative genomics of pyrophilous fungi reveals a link between fire events and developmental genes.</title>
        <authorList>
            <consortium name="DOE Joint Genome Institute"/>
            <person name="Steindorff A.S."/>
            <person name="Carver A."/>
            <person name="Calhoun S."/>
            <person name="Stillman K."/>
            <person name="Liu H."/>
            <person name="Lipzen A."/>
            <person name="Pangilinan J."/>
            <person name="Labutti K."/>
            <person name="Bruns T.D."/>
            <person name="Grigoriev I.V."/>
        </authorList>
    </citation>
    <scope>NUCLEOTIDE SEQUENCE [LARGE SCALE GENOMIC DNA]</scope>
    <source>
        <strain evidence="1 2">CBS 144469</strain>
    </source>
</reference>
<sequence>MSWDDVPVSLPGGARVGDGSPAFRALFDRVWVLSWDLHPHHSHLRSMGPPLPQGPEPLSTRPSDVLPAWIRVGSWDPRATLNSRRCWPKWACVGYSEPPPVTDPFSRERGGMMLRAGEGEGDRATVWTPDLGYTTVNDFGTPSHLVSPPSGCNACPTALTDRSYFLAHRLRGARRAQRPRAYDYYDRSSRCSVTSEVIYIGGGDETCSLHARRGRGMHMRWVWNSPSSTYGSIQFECPGMCEVSEQTTNSAHQSPHRLHLARRGWGSRVLCGMAAHGFAVVRSSSSADEVVWGLMEALRVGREE</sequence>
<proteinExistence type="predicted"/>
<dbReference type="AlphaFoldDB" id="A0A8H6LW26"/>